<evidence type="ECO:0000256" key="1">
    <source>
        <dbReference type="ARBA" id="ARBA00004196"/>
    </source>
</evidence>
<sequence length="322" mass="33422">MRLLTPALVTAAVLLSACGTTEPPAESTPTASAGGPVTVTDARGKAVELEAPAVKVVALEWAEAEVAASLGVMPVGVADVAGYKTWNASVPLADTVKDVGTRNEPSVDAIVALDPDVVVMPEGRDATLAGQLEKYVPVVVTKGSDAARNFDRLADDLEIVAKAVGKEAEGDKLLADMNIALDEGKASVEERGLAGTPFLVADGWLKGSTVNIRPFGKGSLVSDVAERMGLVNAWTGEVDAQWGLGQTDVEGLTALTDPKTVLFYSASEDDVFTTGLADNPVWQRLPFVTSGKVHKLEPGTWTFGGPKSVERVADQLSSALAG</sequence>
<protein>
    <submittedName>
        <fullName evidence="6">ABC transporter substrate-binding protein</fullName>
    </submittedName>
</protein>
<accession>A0ABU0X5E1</accession>
<evidence type="ECO:0000313" key="6">
    <source>
        <dbReference type="EMBL" id="MDQ2587341.1"/>
    </source>
</evidence>
<comment type="caution">
    <text evidence="6">The sequence shown here is derived from an EMBL/GenBank/DDBJ whole genome shotgun (WGS) entry which is preliminary data.</text>
</comment>
<dbReference type="InterPro" id="IPR002491">
    <property type="entry name" value="ABC_transptr_periplasmic_BD"/>
</dbReference>
<reference evidence="6 7" key="1">
    <citation type="submission" date="2017-06" db="EMBL/GenBank/DDBJ databases">
        <title>Cultured bacterium strain Saccharothrix yanglingensis Hhs.015.</title>
        <authorList>
            <person name="Xia Y."/>
        </authorList>
    </citation>
    <scope>NUCLEOTIDE SEQUENCE [LARGE SCALE GENOMIC DNA]</scope>
    <source>
        <strain evidence="6 7">Hhs.015</strain>
    </source>
</reference>
<evidence type="ECO:0000313" key="7">
    <source>
        <dbReference type="Proteomes" id="UP001225605"/>
    </source>
</evidence>
<dbReference type="PANTHER" id="PTHR30532:SF1">
    <property type="entry name" value="IRON(3+)-HYDROXAMATE-BINDING PROTEIN FHUD"/>
    <property type="match status" value="1"/>
</dbReference>
<dbReference type="PANTHER" id="PTHR30532">
    <property type="entry name" value="IRON III DICITRATE-BINDING PERIPLASMIC PROTEIN"/>
    <property type="match status" value="1"/>
</dbReference>
<dbReference type="CDD" id="cd01146">
    <property type="entry name" value="FhuD"/>
    <property type="match status" value="1"/>
</dbReference>
<dbReference type="SUPFAM" id="SSF53807">
    <property type="entry name" value="Helical backbone' metal receptor"/>
    <property type="match status" value="1"/>
</dbReference>
<dbReference type="RefSeq" id="WP_306748851.1">
    <property type="nucleotide sequence ID" value="NZ_NSDM01000012.1"/>
</dbReference>
<evidence type="ECO:0000259" key="5">
    <source>
        <dbReference type="PROSITE" id="PS50983"/>
    </source>
</evidence>
<dbReference type="Pfam" id="PF01497">
    <property type="entry name" value="Peripla_BP_2"/>
    <property type="match status" value="1"/>
</dbReference>
<evidence type="ECO:0000256" key="4">
    <source>
        <dbReference type="ARBA" id="ARBA00022729"/>
    </source>
</evidence>
<dbReference type="PROSITE" id="PS51257">
    <property type="entry name" value="PROKAR_LIPOPROTEIN"/>
    <property type="match status" value="1"/>
</dbReference>
<dbReference type="Proteomes" id="UP001225605">
    <property type="component" value="Unassembled WGS sequence"/>
</dbReference>
<evidence type="ECO:0000256" key="3">
    <source>
        <dbReference type="ARBA" id="ARBA00022448"/>
    </source>
</evidence>
<keyword evidence="3" id="KW-0813">Transport</keyword>
<dbReference type="EMBL" id="NSDM01000012">
    <property type="protein sequence ID" value="MDQ2587341.1"/>
    <property type="molecule type" value="Genomic_DNA"/>
</dbReference>
<proteinExistence type="inferred from homology"/>
<organism evidence="6 7">
    <name type="scientific">Saccharothrix yanglingensis</name>
    <dbReference type="NCBI Taxonomy" id="659496"/>
    <lineage>
        <taxon>Bacteria</taxon>
        <taxon>Bacillati</taxon>
        <taxon>Actinomycetota</taxon>
        <taxon>Actinomycetes</taxon>
        <taxon>Pseudonocardiales</taxon>
        <taxon>Pseudonocardiaceae</taxon>
        <taxon>Saccharothrix</taxon>
    </lineage>
</organism>
<gene>
    <name evidence="6" type="ORF">CKY47_25815</name>
</gene>
<dbReference type="Gene3D" id="3.40.50.1980">
    <property type="entry name" value="Nitrogenase molybdenum iron protein domain"/>
    <property type="match status" value="2"/>
</dbReference>
<comment type="similarity">
    <text evidence="2">Belongs to the bacterial solute-binding protein 8 family.</text>
</comment>
<keyword evidence="4" id="KW-0732">Signal</keyword>
<dbReference type="PROSITE" id="PS50983">
    <property type="entry name" value="FE_B12_PBP"/>
    <property type="match status" value="1"/>
</dbReference>
<evidence type="ECO:0000256" key="2">
    <source>
        <dbReference type="ARBA" id="ARBA00008814"/>
    </source>
</evidence>
<comment type="subcellular location">
    <subcellularLocation>
        <location evidence="1">Cell envelope</location>
    </subcellularLocation>
</comment>
<dbReference type="InterPro" id="IPR051313">
    <property type="entry name" value="Bact_iron-sidero_bind"/>
</dbReference>
<name>A0ABU0X5E1_9PSEU</name>
<keyword evidence="7" id="KW-1185">Reference proteome</keyword>
<feature type="domain" description="Fe/B12 periplasmic-binding" evidence="5">
    <location>
        <begin position="55"/>
        <end position="322"/>
    </location>
</feature>